<dbReference type="Gene3D" id="2.40.33.20">
    <property type="entry name" value="PK beta-barrel domain-like"/>
    <property type="match status" value="1"/>
</dbReference>
<dbReference type="EMBL" id="CP104275">
    <property type="protein sequence ID" value="UWX96910.1"/>
    <property type="molecule type" value="Genomic_DNA"/>
</dbReference>
<reference evidence="1" key="1">
    <citation type="submission" date="2022-09" db="EMBL/GenBank/DDBJ databases">
        <title>Novel species in genus Arthrobacter.</title>
        <authorList>
            <person name="Liu Y."/>
        </authorList>
    </citation>
    <scope>NUCLEOTIDE SEQUENCE</scope>
    <source>
        <strain evidence="1">Zg-Y815</strain>
    </source>
</reference>
<keyword evidence="2" id="KW-1185">Reference proteome</keyword>
<evidence type="ECO:0000313" key="1">
    <source>
        <dbReference type="EMBL" id="UWX96910.1"/>
    </source>
</evidence>
<gene>
    <name evidence="1" type="ORF">N2K95_14950</name>
</gene>
<protein>
    <submittedName>
        <fullName evidence="1">Uncharacterized protein</fullName>
    </submittedName>
</protein>
<evidence type="ECO:0000313" key="2">
    <source>
        <dbReference type="Proteomes" id="UP001059859"/>
    </source>
</evidence>
<accession>A0ABY5YP91</accession>
<proteinExistence type="predicted"/>
<organism evidence="1 2">
    <name type="scientific">Arthrobacter zhaoxinii</name>
    <dbReference type="NCBI Taxonomy" id="2964616"/>
    <lineage>
        <taxon>Bacteria</taxon>
        <taxon>Bacillati</taxon>
        <taxon>Actinomycetota</taxon>
        <taxon>Actinomycetes</taxon>
        <taxon>Micrococcales</taxon>
        <taxon>Micrococcaceae</taxon>
        <taxon>Arthrobacter</taxon>
    </lineage>
</organism>
<sequence>MVSVSQSSKHNFSKDQVESVLLVEWLGVDGDAHSGTGTGGQYANP</sequence>
<dbReference type="RefSeq" id="WP_260652183.1">
    <property type="nucleotide sequence ID" value="NZ_CP104275.1"/>
</dbReference>
<dbReference type="Proteomes" id="UP001059859">
    <property type="component" value="Chromosome"/>
</dbReference>
<name>A0ABY5YP91_9MICC</name>